<evidence type="ECO:0000313" key="3">
    <source>
        <dbReference type="Proteomes" id="UP000239415"/>
    </source>
</evidence>
<organism evidence="2 3">
    <name type="scientific">Actinoplanes italicus</name>
    <dbReference type="NCBI Taxonomy" id="113567"/>
    <lineage>
        <taxon>Bacteria</taxon>
        <taxon>Bacillati</taxon>
        <taxon>Actinomycetota</taxon>
        <taxon>Actinomycetes</taxon>
        <taxon>Micromonosporales</taxon>
        <taxon>Micromonosporaceae</taxon>
        <taxon>Actinoplanes</taxon>
    </lineage>
</organism>
<dbReference type="AlphaFoldDB" id="A0A2T0KJF0"/>
<proteinExistence type="predicted"/>
<feature type="region of interest" description="Disordered" evidence="1">
    <location>
        <begin position="441"/>
        <end position="465"/>
    </location>
</feature>
<evidence type="ECO:0000256" key="1">
    <source>
        <dbReference type="SAM" id="MobiDB-lite"/>
    </source>
</evidence>
<name>A0A2T0KJF0_9ACTN</name>
<gene>
    <name evidence="2" type="ORF">CLV67_103408</name>
</gene>
<sequence length="465" mass="51777">MTQPDPVGSPLWWVKHLYGQLQEQRKRFDLYDAYYRGRPPRLPWLPDQAQEEFARLLSLSNSNYMGLVVDAMVERQIVEGFRIGAELAADMPTWEIWQANNLDACSDQILLEAAIGGCSFLLVAPPDGDGQPLIYPEHPTQATVAYEPGSGRRRRAAGLKVWQDDWTGKQMATLYLPDKIYKYEAPKPPAGPTVDPRWEPRRVAGESWPARNPLGEVPLVEVANNPRMLTGGVSELADVIVVQDRINKTLADRLMTQDFGAFPQKWAKGFPSEDVDGNPTRIDIGRNRIVTSDAAETAFGQWDAAPLDPYSAAKREDVKDIASRTRTPAQYLLGEMSNVNGETLKASESGLVSKVRQRNRSSGEGFEDTMSLARRAKRLATGPEIIETKWRNPEFRTEGELVDSLTKMATLGVPSEALWERWGATEVEIARWKKQLDEQAARDPLGQLTQAAGRGIPGDAPALEE</sequence>
<dbReference type="RefSeq" id="WP_106316825.1">
    <property type="nucleotide sequence ID" value="NZ_BOMO01000042.1"/>
</dbReference>
<evidence type="ECO:0000313" key="2">
    <source>
        <dbReference type="EMBL" id="PRX23659.1"/>
    </source>
</evidence>
<accession>A0A2T0KJF0</accession>
<protein>
    <submittedName>
        <fullName evidence="2">SPP1 Gp6-like portal protein</fullName>
    </submittedName>
</protein>
<comment type="caution">
    <text evidence="2">The sequence shown here is derived from an EMBL/GenBank/DDBJ whole genome shotgun (WGS) entry which is preliminary data.</text>
</comment>
<dbReference type="EMBL" id="PVMZ01000003">
    <property type="protein sequence ID" value="PRX23659.1"/>
    <property type="molecule type" value="Genomic_DNA"/>
</dbReference>
<reference evidence="2 3" key="1">
    <citation type="submission" date="2018-03" db="EMBL/GenBank/DDBJ databases">
        <title>Genomic Encyclopedia of Archaeal and Bacterial Type Strains, Phase II (KMG-II): from individual species to whole genera.</title>
        <authorList>
            <person name="Goeker M."/>
        </authorList>
    </citation>
    <scope>NUCLEOTIDE SEQUENCE [LARGE SCALE GENOMIC DNA]</scope>
    <source>
        <strain evidence="2 3">DSM 43146</strain>
    </source>
</reference>
<keyword evidence="3" id="KW-1185">Reference proteome</keyword>
<dbReference type="InterPro" id="IPR021145">
    <property type="entry name" value="Portal_protein_SPP1_Gp6-like"/>
</dbReference>
<dbReference type="Proteomes" id="UP000239415">
    <property type="component" value="Unassembled WGS sequence"/>
</dbReference>
<dbReference type="Pfam" id="PF05133">
    <property type="entry name" value="SPP1_portal"/>
    <property type="match status" value="1"/>
</dbReference>
<dbReference type="OrthoDB" id="1780383at2"/>